<reference evidence="1" key="1">
    <citation type="submission" date="2022-10" db="EMBL/GenBank/DDBJ databases">
        <title>Culturing micro-colonial fungi from biological soil crusts in the Mojave desert and describing Neophaeococcomyces mojavensis, and introducing the new genera and species Taxawa tesnikishii.</title>
        <authorList>
            <person name="Kurbessoian T."/>
            <person name="Stajich J.E."/>
        </authorList>
    </citation>
    <scope>NUCLEOTIDE SEQUENCE</scope>
    <source>
        <strain evidence="1">JES_112</strain>
    </source>
</reference>
<dbReference type="Proteomes" id="UP001172386">
    <property type="component" value="Unassembled WGS sequence"/>
</dbReference>
<evidence type="ECO:0000313" key="1">
    <source>
        <dbReference type="EMBL" id="KAJ9661075.1"/>
    </source>
</evidence>
<gene>
    <name evidence="1" type="ORF">H2198_002234</name>
</gene>
<protein>
    <submittedName>
        <fullName evidence="1">Uncharacterized protein</fullName>
    </submittedName>
</protein>
<comment type="caution">
    <text evidence="1">The sequence shown here is derived from an EMBL/GenBank/DDBJ whole genome shotgun (WGS) entry which is preliminary data.</text>
</comment>
<dbReference type="EMBL" id="JAPDRQ010000026">
    <property type="protein sequence ID" value="KAJ9661075.1"/>
    <property type="molecule type" value="Genomic_DNA"/>
</dbReference>
<evidence type="ECO:0000313" key="2">
    <source>
        <dbReference type="Proteomes" id="UP001172386"/>
    </source>
</evidence>
<sequence>MDVKRDRYGHPRTGSETYDNSRKPQLPNFDHFLRSTGHLALGNREPGRLENSFVNSSHGQSSLPTPPATSGPSWLDEVRHERHSESQYAVVDDLDYPQVEPQRRASVMLPFKSRPQPRPTRAYSSTNASLPSNDAMSWQHGQVIHEENVPGQGLCYVYDDGSTCPKEVDGDIVNPRWGTTKAGKPRKRLGQACNTCREKKIKCDPSYPKCSQCQRFNRECKFDANSRQGHRSPKFRTSTGSPGTTSTYSPEECASRRSSIAPTEASMPIDAIPRTDSISSSAVDDTLSPTMSERHVSDAPTPSKRQRLSTGLADRSVENDFKEIRYRDTTSNHQHGFSADADPLLVNATLSKSYLAAFMDYVNVPTFDVFPRKRFMHWAINKQDKSLRERIVLYAIMAMGSVHSTGPDTAAHRQIFKKIVYSELDRLESESYDLQLAHILLLLSFTDFVDAEHNTGFSAFVRAVGCVTWLQLNLEPARPSSDSVYGFPPDVHAECRRRTYWIAFSFDTYAALAKGDPRLLNKSDIYLRLPCASHFYENGQIPIMPVFDQENVLPNSLTTQQHLELSDMAYFLQITAIFSDVQLNSWRSQQSLRVGVQYYQERSVREKLEGRLKTWSDTYDEALRVKDARTRESEQVPRKSQESGTYTRRFAGLDLLYHYAIMELNRRIHHKSLSEAEVLQHAKIANVHAVETLRLAHQVMTRRGSETRDYLYTTRGPLGGFAVLTAIDIITAAGKNGDVLENQSKIMELMYASLNLLETLANYWSSAKIQRELVRERIQTVFSTAQTALGERKMFFYCTNSMTPLLEKELDLIYGTDRKQYLRAAYGMNNSVKDAEIYEIKTSDPLGRRSSA</sequence>
<keyword evidence="2" id="KW-1185">Reference proteome</keyword>
<proteinExistence type="predicted"/>
<accession>A0ACC3AF68</accession>
<name>A0ACC3AF68_9EURO</name>
<organism evidence="1 2">
    <name type="scientific">Neophaeococcomyces mojaviensis</name>
    <dbReference type="NCBI Taxonomy" id="3383035"/>
    <lineage>
        <taxon>Eukaryota</taxon>
        <taxon>Fungi</taxon>
        <taxon>Dikarya</taxon>
        <taxon>Ascomycota</taxon>
        <taxon>Pezizomycotina</taxon>
        <taxon>Eurotiomycetes</taxon>
        <taxon>Chaetothyriomycetidae</taxon>
        <taxon>Chaetothyriales</taxon>
        <taxon>Chaetothyriales incertae sedis</taxon>
        <taxon>Neophaeococcomyces</taxon>
    </lineage>
</organism>